<protein>
    <submittedName>
        <fullName evidence="3">Asp23/Gls24 family envelope stress response protein</fullName>
    </submittedName>
</protein>
<accession>A0ABY9ZV90</accession>
<gene>
    <name evidence="3" type="ORF">RMN56_24665</name>
</gene>
<evidence type="ECO:0000256" key="2">
    <source>
        <dbReference type="SAM" id="MobiDB-lite"/>
    </source>
</evidence>
<reference evidence="3 4" key="1">
    <citation type="submission" date="2023-09" db="EMBL/GenBank/DDBJ databases">
        <title>Micromonospora halotolerans DSM 45598 genome sequence.</title>
        <authorList>
            <person name="Mo P."/>
        </authorList>
    </citation>
    <scope>NUCLEOTIDE SEQUENCE [LARGE SCALE GENOMIC DNA]</scope>
    <source>
        <strain evidence="3 4">DSM 45598</strain>
    </source>
</reference>
<dbReference type="Pfam" id="PF03780">
    <property type="entry name" value="Asp23"/>
    <property type="match status" value="1"/>
</dbReference>
<evidence type="ECO:0000313" key="4">
    <source>
        <dbReference type="Proteomes" id="UP001303001"/>
    </source>
</evidence>
<dbReference type="RefSeq" id="WP_313719924.1">
    <property type="nucleotide sequence ID" value="NZ_CP134876.1"/>
</dbReference>
<dbReference type="EMBL" id="CP134876">
    <property type="protein sequence ID" value="WNM38301.1"/>
    <property type="molecule type" value="Genomic_DNA"/>
</dbReference>
<dbReference type="InterPro" id="IPR005531">
    <property type="entry name" value="Asp23"/>
</dbReference>
<evidence type="ECO:0000313" key="3">
    <source>
        <dbReference type="EMBL" id="WNM38301.1"/>
    </source>
</evidence>
<feature type="compositionally biased region" description="Low complexity" evidence="2">
    <location>
        <begin position="1"/>
        <end position="11"/>
    </location>
</feature>
<proteinExistence type="inferred from homology"/>
<comment type="similarity">
    <text evidence="1">Belongs to the asp23 family.</text>
</comment>
<name>A0ABY9ZV90_9ACTN</name>
<keyword evidence="4" id="KW-1185">Reference proteome</keyword>
<dbReference type="Proteomes" id="UP001303001">
    <property type="component" value="Chromosome"/>
</dbReference>
<feature type="region of interest" description="Disordered" evidence="2">
    <location>
        <begin position="1"/>
        <end position="20"/>
    </location>
</feature>
<organism evidence="3 4">
    <name type="scientific">Micromonospora halotolerans</name>
    <dbReference type="NCBI Taxonomy" id="709879"/>
    <lineage>
        <taxon>Bacteria</taxon>
        <taxon>Bacillati</taxon>
        <taxon>Actinomycetota</taxon>
        <taxon>Actinomycetes</taxon>
        <taxon>Micromonosporales</taxon>
        <taxon>Micromonosporaceae</taxon>
        <taxon>Micromonospora</taxon>
    </lineage>
</organism>
<evidence type="ECO:0000256" key="1">
    <source>
        <dbReference type="ARBA" id="ARBA00005721"/>
    </source>
</evidence>
<feature type="region of interest" description="Disordered" evidence="2">
    <location>
        <begin position="99"/>
        <end position="130"/>
    </location>
</feature>
<feature type="compositionally biased region" description="Basic and acidic residues" evidence="2">
    <location>
        <begin position="109"/>
        <end position="118"/>
    </location>
</feature>
<sequence>MTGTLPRRAAAPPAPVTWPEDRTAGLAEEAARGIHAVTDPVATVRADGAAVRVDLDVVMAHGAPLSAVAEVVRRRVAARIEAHTGLTVEAVTVTVVDLRLPGEPASPGAERDDRDRRRAAGPGADAREAT</sequence>